<sequence length="108" mass="12673">MTYRFYRGCSMTEAKELVGGIQTKDFTHWTDSGEKAAMYARRYKDGAIVCFEVDELPVHWNTRKSVAEGDAVHGNIPEWRIPRQYFNQDRGLWCMTEEARIFLPTDFQ</sequence>
<dbReference type="Proteomes" id="UP000594402">
    <property type="component" value="Segment"/>
</dbReference>
<accession>A0A7S5FSX9</accession>
<protein>
    <submittedName>
        <fullName evidence="1">Uncharacterized protein</fullName>
    </submittedName>
</protein>
<keyword evidence="2" id="KW-1185">Reference proteome</keyword>
<evidence type="ECO:0000313" key="1">
    <source>
        <dbReference type="EMBL" id="QGH74611.1"/>
    </source>
</evidence>
<dbReference type="EMBL" id="MN602266">
    <property type="protein sequence ID" value="QGH74611.1"/>
    <property type="molecule type" value="Genomic_DNA"/>
</dbReference>
<evidence type="ECO:0000313" key="2">
    <source>
        <dbReference type="Proteomes" id="UP000594402"/>
    </source>
</evidence>
<name>A0A7S5FSX9_9CAUD</name>
<proteinExistence type="predicted"/>
<organism evidence="1 2">
    <name type="scientific">Bacteriophage DSS3_VP1</name>
    <dbReference type="NCBI Taxonomy" id="2664196"/>
    <lineage>
        <taxon>Viruses</taxon>
        <taxon>Duplodnaviria</taxon>
        <taxon>Heunggongvirae</taxon>
        <taxon>Uroviricota</taxon>
        <taxon>Caudoviricetes</taxon>
        <taxon>Naomviridae</taxon>
        <taxon>Noahvirus</taxon>
        <taxon>Noahvirus arc</taxon>
    </lineage>
</organism>
<gene>
    <name evidence="1" type="ORF">DSS3VP1_00043</name>
</gene>
<reference evidence="1 2" key="1">
    <citation type="submission" date="2019-10" db="EMBL/GenBank/DDBJ databases">
        <title>Isolation and characterisation of a new family of globally distributed lytic roseophage, the Naomivirus.</title>
        <authorList>
            <person name="Rihtman B."/>
            <person name="Puxty R.J."/>
            <person name="Hapeshi A."/>
            <person name="Zhan Y."/>
            <person name="Michinevski S."/>
            <person name="Waterfield N.R."/>
            <person name="Chen F."/>
            <person name="Millard A.D."/>
            <person name="Scanlan D.J."/>
            <person name="Chen Y."/>
        </authorList>
    </citation>
    <scope>NUCLEOTIDE SEQUENCE [LARGE SCALE GENOMIC DNA]</scope>
</reference>